<name>A0A2P2JG11_RHIMU</name>
<sequence>MRVPQETLRRVFQKRLLQYLFPLKKYLESASLLLPNFQPCWSCQEKKIVLQDLCVHKFQLFEDMSCELHYGLFHQFHEQQ</sequence>
<reference evidence="1" key="1">
    <citation type="submission" date="2018-02" db="EMBL/GenBank/DDBJ databases">
        <title>Rhizophora mucronata_Transcriptome.</title>
        <authorList>
            <person name="Meera S.P."/>
            <person name="Sreeshan A."/>
            <person name="Augustine A."/>
        </authorList>
    </citation>
    <scope>NUCLEOTIDE SEQUENCE</scope>
    <source>
        <tissue evidence="1">Leaf</tissue>
    </source>
</reference>
<dbReference type="AlphaFoldDB" id="A0A2P2JG11"/>
<protein>
    <submittedName>
        <fullName evidence="1">Uncharacterized protein</fullName>
    </submittedName>
</protein>
<dbReference type="EMBL" id="GGEC01011943">
    <property type="protein sequence ID" value="MBW92426.1"/>
    <property type="molecule type" value="Transcribed_RNA"/>
</dbReference>
<evidence type="ECO:0000313" key="1">
    <source>
        <dbReference type="EMBL" id="MBW92426.1"/>
    </source>
</evidence>
<organism evidence="1">
    <name type="scientific">Rhizophora mucronata</name>
    <name type="common">Asiatic mangrove</name>
    <dbReference type="NCBI Taxonomy" id="61149"/>
    <lineage>
        <taxon>Eukaryota</taxon>
        <taxon>Viridiplantae</taxon>
        <taxon>Streptophyta</taxon>
        <taxon>Embryophyta</taxon>
        <taxon>Tracheophyta</taxon>
        <taxon>Spermatophyta</taxon>
        <taxon>Magnoliopsida</taxon>
        <taxon>eudicotyledons</taxon>
        <taxon>Gunneridae</taxon>
        <taxon>Pentapetalae</taxon>
        <taxon>rosids</taxon>
        <taxon>fabids</taxon>
        <taxon>Malpighiales</taxon>
        <taxon>Rhizophoraceae</taxon>
        <taxon>Rhizophora</taxon>
    </lineage>
</organism>
<proteinExistence type="predicted"/>
<accession>A0A2P2JG11</accession>